<proteinExistence type="predicted"/>
<protein>
    <submittedName>
        <fullName evidence="1">Uncharacterized protein</fullName>
    </submittedName>
</protein>
<reference evidence="1" key="1">
    <citation type="journal article" date="2014" name="Front. Microbiol.">
        <title>High frequency of phylogenetically diverse reductive dehalogenase-homologous genes in deep subseafloor sedimentary metagenomes.</title>
        <authorList>
            <person name="Kawai M."/>
            <person name="Futagami T."/>
            <person name="Toyoda A."/>
            <person name="Takaki Y."/>
            <person name="Nishi S."/>
            <person name="Hori S."/>
            <person name="Arai W."/>
            <person name="Tsubouchi T."/>
            <person name="Morono Y."/>
            <person name="Uchiyama I."/>
            <person name="Ito T."/>
            <person name="Fujiyama A."/>
            <person name="Inagaki F."/>
            <person name="Takami H."/>
        </authorList>
    </citation>
    <scope>NUCLEOTIDE SEQUENCE</scope>
    <source>
        <strain evidence="1">Expedition CK06-06</strain>
    </source>
</reference>
<comment type="caution">
    <text evidence="1">The sequence shown here is derived from an EMBL/GenBank/DDBJ whole genome shotgun (WGS) entry which is preliminary data.</text>
</comment>
<evidence type="ECO:0000313" key="1">
    <source>
        <dbReference type="EMBL" id="GAI66806.1"/>
    </source>
</evidence>
<dbReference type="AlphaFoldDB" id="X1RIJ2"/>
<sequence length="71" mass="8122">MKAVAFLLFGAIGGLARGLLGAPEQMTIEGWNEDDIHDHTIMFLFLVLPKWMVWPQIMLTKIMEGFMRLMV</sequence>
<organism evidence="1">
    <name type="scientific">marine sediment metagenome</name>
    <dbReference type="NCBI Taxonomy" id="412755"/>
    <lineage>
        <taxon>unclassified sequences</taxon>
        <taxon>metagenomes</taxon>
        <taxon>ecological metagenomes</taxon>
    </lineage>
</organism>
<name>X1RIJ2_9ZZZZ</name>
<accession>X1RIJ2</accession>
<dbReference type="EMBL" id="BARW01000614">
    <property type="protein sequence ID" value="GAI66806.1"/>
    <property type="molecule type" value="Genomic_DNA"/>
</dbReference>
<gene>
    <name evidence="1" type="ORF">S12H4_02487</name>
</gene>